<dbReference type="InterPro" id="IPR027417">
    <property type="entry name" value="P-loop_NTPase"/>
</dbReference>
<comment type="cofactor">
    <cofactor evidence="10">
        <name>Zn(2+)</name>
        <dbReference type="ChEBI" id="CHEBI:29105"/>
    </cofactor>
    <text evidence="10">Binds 1 zinc ion per subunit.</text>
</comment>
<keyword evidence="4 10" id="KW-0699">rRNA-binding</keyword>
<dbReference type="Pfam" id="PF03193">
    <property type="entry name" value="RsgA_GTPase"/>
    <property type="match status" value="1"/>
</dbReference>
<comment type="function">
    <text evidence="10">One of several proteins that assist in the late maturation steps of the functional core of the 30S ribosomal subunit. Helps release RbfA from mature subunits. May play a role in the assembly of ribosomal proteins into the subunit. Circularly permuted GTPase that catalyzes slow GTP hydrolysis, GTPase activity is stimulated by the 30S ribosomal subunit.</text>
</comment>
<dbReference type="PROSITE" id="PS50936">
    <property type="entry name" value="ENGC_GTPASE"/>
    <property type="match status" value="1"/>
</dbReference>
<proteinExistence type="inferred from homology"/>
<organism evidence="13 14">
    <name type="scientific">Kurthia gibsonii</name>
    <dbReference type="NCBI Taxonomy" id="33946"/>
    <lineage>
        <taxon>Bacteria</taxon>
        <taxon>Bacillati</taxon>
        <taxon>Bacillota</taxon>
        <taxon>Bacilli</taxon>
        <taxon>Bacillales</taxon>
        <taxon>Caryophanaceae</taxon>
        <taxon>Kurthia</taxon>
    </lineage>
</organism>
<dbReference type="EMBL" id="JBCEWA010000005">
    <property type="protein sequence ID" value="MEL5988233.1"/>
    <property type="molecule type" value="Genomic_DNA"/>
</dbReference>
<evidence type="ECO:0000256" key="10">
    <source>
        <dbReference type="HAMAP-Rule" id="MF_01820"/>
    </source>
</evidence>
<evidence type="ECO:0000259" key="11">
    <source>
        <dbReference type="PROSITE" id="PS50936"/>
    </source>
</evidence>
<feature type="binding site" evidence="10">
    <location>
        <position position="292"/>
    </location>
    <ligand>
        <name>Zn(2+)</name>
        <dbReference type="ChEBI" id="CHEBI:29105"/>
    </ligand>
</feature>
<feature type="domain" description="CP-type G" evidence="12">
    <location>
        <begin position="106"/>
        <end position="264"/>
    </location>
</feature>
<dbReference type="HAMAP" id="MF_01820">
    <property type="entry name" value="GTPase_RsgA"/>
    <property type="match status" value="1"/>
</dbReference>
<gene>
    <name evidence="10 13" type="primary">rsgA</name>
    <name evidence="13" type="ORF">AAF454_07420</name>
</gene>
<feature type="binding site" evidence="10">
    <location>
        <position position="300"/>
    </location>
    <ligand>
        <name>Zn(2+)</name>
        <dbReference type="ChEBI" id="CHEBI:29105"/>
    </ligand>
</feature>
<keyword evidence="6 10" id="KW-0378">Hydrolase</keyword>
<dbReference type="PANTHER" id="PTHR32120">
    <property type="entry name" value="SMALL RIBOSOMAL SUBUNIT BIOGENESIS GTPASE RSGA"/>
    <property type="match status" value="1"/>
</dbReference>
<keyword evidence="5 10" id="KW-0547">Nucleotide-binding</keyword>
<protein>
    <recommendedName>
        <fullName evidence="10">Small ribosomal subunit biogenesis GTPase RsgA</fullName>
        <ecNumber evidence="10">3.6.1.-</ecNumber>
    </recommendedName>
</protein>
<dbReference type="NCBIfam" id="TIGR00157">
    <property type="entry name" value="ribosome small subunit-dependent GTPase A"/>
    <property type="match status" value="1"/>
</dbReference>
<dbReference type="RefSeq" id="WP_342302895.1">
    <property type="nucleotide sequence ID" value="NZ_JBCEWA010000005.1"/>
</dbReference>
<evidence type="ECO:0000256" key="2">
    <source>
        <dbReference type="ARBA" id="ARBA00022517"/>
    </source>
</evidence>
<evidence type="ECO:0000256" key="4">
    <source>
        <dbReference type="ARBA" id="ARBA00022730"/>
    </source>
</evidence>
<evidence type="ECO:0000259" key="12">
    <source>
        <dbReference type="PROSITE" id="PS51721"/>
    </source>
</evidence>
<comment type="subcellular location">
    <subcellularLocation>
        <location evidence="10">Cytoplasm</location>
    </subcellularLocation>
</comment>
<dbReference type="Gene3D" id="1.10.40.50">
    <property type="entry name" value="Probable gtpase engc, domain 3"/>
    <property type="match status" value="1"/>
</dbReference>
<comment type="similarity">
    <text evidence="10">Belongs to the TRAFAC class YlqF/YawG GTPase family. RsgA subfamily.</text>
</comment>
<feature type="binding site" evidence="10">
    <location>
        <begin position="154"/>
        <end position="157"/>
    </location>
    <ligand>
        <name>GTP</name>
        <dbReference type="ChEBI" id="CHEBI:37565"/>
    </ligand>
</feature>
<keyword evidence="7 10" id="KW-0862">Zinc</keyword>
<accession>A0ABU9LJV3</accession>
<dbReference type="InterPro" id="IPR004881">
    <property type="entry name" value="Ribosome_biogen_GTPase_RsgA"/>
</dbReference>
<evidence type="ECO:0000256" key="3">
    <source>
        <dbReference type="ARBA" id="ARBA00022723"/>
    </source>
</evidence>
<evidence type="ECO:0000256" key="1">
    <source>
        <dbReference type="ARBA" id="ARBA00022490"/>
    </source>
</evidence>
<dbReference type="InterPro" id="IPR010914">
    <property type="entry name" value="RsgA_GTPase_dom"/>
</dbReference>
<keyword evidence="8 10" id="KW-0694">RNA-binding</keyword>
<evidence type="ECO:0000313" key="13">
    <source>
        <dbReference type="EMBL" id="MEL5988233.1"/>
    </source>
</evidence>
<dbReference type="PANTHER" id="PTHR32120:SF10">
    <property type="entry name" value="SMALL RIBOSOMAL SUBUNIT BIOGENESIS GTPASE RSGA"/>
    <property type="match status" value="1"/>
</dbReference>
<evidence type="ECO:0000256" key="8">
    <source>
        <dbReference type="ARBA" id="ARBA00022884"/>
    </source>
</evidence>
<dbReference type="SUPFAM" id="SSF52540">
    <property type="entry name" value="P-loop containing nucleoside triphosphate hydrolases"/>
    <property type="match status" value="1"/>
</dbReference>
<comment type="subunit">
    <text evidence="10">Monomer. Associates with 30S ribosomal subunit, binds 16S rRNA.</text>
</comment>
<evidence type="ECO:0000256" key="5">
    <source>
        <dbReference type="ARBA" id="ARBA00022741"/>
    </source>
</evidence>
<keyword evidence="2 10" id="KW-0690">Ribosome biogenesis</keyword>
<dbReference type="Gene3D" id="3.40.50.300">
    <property type="entry name" value="P-loop containing nucleotide triphosphate hydrolases"/>
    <property type="match status" value="1"/>
</dbReference>
<name>A0ABU9LJV3_9BACL</name>
<feature type="binding site" evidence="10">
    <location>
        <begin position="206"/>
        <end position="214"/>
    </location>
    <ligand>
        <name>GTP</name>
        <dbReference type="ChEBI" id="CHEBI:37565"/>
    </ligand>
</feature>
<evidence type="ECO:0000256" key="9">
    <source>
        <dbReference type="ARBA" id="ARBA00023134"/>
    </source>
</evidence>
<dbReference type="CDD" id="cd01854">
    <property type="entry name" value="YjeQ_EngC"/>
    <property type="match status" value="1"/>
</dbReference>
<keyword evidence="1 10" id="KW-0963">Cytoplasm</keyword>
<keyword evidence="3 10" id="KW-0479">Metal-binding</keyword>
<feature type="binding site" evidence="10">
    <location>
        <position position="294"/>
    </location>
    <ligand>
        <name>Zn(2+)</name>
        <dbReference type="ChEBI" id="CHEBI:29105"/>
    </ligand>
</feature>
<feature type="domain" description="EngC GTPase" evidence="11">
    <location>
        <begin position="115"/>
        <end position="262"/>
    </location>
</feature>
<dbReference type="PROSITE" id="PS51721">
    <property type="entry name" value="G_CP"/>
    <property type="match status" value="1"/>
</dbReference>
<keyword evidence="9 10" id="KW-0342">GTP-binding</keyword>
<feature type="binding site" evidence="10">
    <location>
        <position position="287"/>
    </location>
    <ligand>
        <name>Zn(2+)</name>
        <dbReference type="ChEBI" id="CHEBI:29105"/>
    </ligand>
</feature>
<dbReference type="InterPro" id="IPR030378">
    <property type="entry name" value="G_CP_dom"/>
</dbReference>
<dbReference type="EC" id="3.6.1.-" evidence="10"/>
<sequence length="360" mass="40719">MTQLQQYGFKEPFTSEATALLTQAGHENYLIGRITLEHKHSYRIRTEQGELLGTISGKYAYNAFMRKDYPAIGDWVLVEQMPGEQRCLIHKLLTRTSTFSRKMAGLEIDEQIVATNVDLVFIVMSLNHDFNVRRLERYVLAAWDSGASPVIILTKKDLCEDVTSFIEQAEQVAIGVPIYAISTLTGEGIEEIQNLLIPHKTAALMGSSGVGKSTLTNALVEEEKMTVQHIREDDSKGRHTTTHRELFVLPKGGILIDTPGMRELQLWSTEGALESSFSDIEQLADACRFRDCSHKNEPGCAIQQALSDGSLEQARYASYVKLQREIRYLEQKTNKQAQLAETRKWKQVSKQLKNKKKNRL</sequence>
<evidence type="ECO:0000256" key="6">
    <source>
        <dbReference type="ARBA" id="ARBA00022801"/>
    </source>
</evidence>
<comment type="caution">
    <text evidence="13">The sequence shown here is derived from an EMBL/GenBank/DDBJ whole genome shotgun (WGS) entry which is preliminary data.</text>
</comment>
<evidence type="ECO:0000256" key="7">
    <source>
        <dbReference type="ARBA" id="ARBA00022833"/>
    </source>
</evidence>
<dbReference type="Proteomes" id="UP001398420">
    <property type="component" value="Unassembled WGS sequence"/>
</dbReference>
<reference evidence="13 14" key="1">
    <citation type="submission" date="2024-04" db="EMBL/GenBank/DDBJ databases">
        <authorList>
            <person name="Wu Y.S."/>
            <person name="Zhang L."/>
        </authorList>
    </citation>
    <scope>NUCLEOTIDE SEQUENCE [LARGE SCALE GENOMIC DNA]</scope>
    <source>
        <strain evidence="13 14">KG-01</strain>
    </source>
</reference>
<evidence type="ECO:0000313" key="14">
    <source>
        <dbReference type="Proteomes" id="UP001398420"/>
    </source>
</evidence>
<keyword evidence="14" id="KW-1185">Reference proteome</keyword>